<name>A0A3B1CCS1_9ZZZZ</name>
<dbReference type="EMBL" id="UOGC01000126">
    <property type="protein sequence ID" value="VAX21824.1"/>
    <property type="molecule type" value="Genomic_DNA"/>
</dbReference>
<accession>A0A3B1CCS1</accession>
<protein>
    <recommendedName>
        <fullName evidence="1">PilZ domain-containing protein</fullName>
    </recommendedName>
</protein>
<dbReference type="InterPro" id="IPR009875">
    <property type="entry name" value="PilZ_domain"/>
</dbReference>
<feature type="domain" description="PilZ" evidence="1">
    <location>
        <begin position="37"/>
        <end position="116"/>
    </location>
</feature>
<proteinExistence type="predicted"/>
<dbReference type="AlphaFoldDB" id="A0A3B1CCS1"/>
<evidence type="ECO:0000313" key="2">
    <source>
        <dbReference type="EMBL" id="VAX21824.1"/>
    </source>
</evidence>
<reference evidence="2" key="1">
    <citation type="submission" date="2018-06" db="EMBL/GenBank/DDBJ databases">
        <authorList>
            <person name="Zhirakovskaya E."/>
        </authorList>
    </citation>
    <scope>NUCLEOTIDE SEQUENCE</scope>
</reference>
<organism evidence="2">
    <name type="scientific">hydrothermal vent metagenome</name>
    <dbReference type="NCBI Taxonomy" id="652676"/>
    <lineage>
        <taxon>unclassified sequences</taxon>
        <taxon>metagenomes</taxon>
        <taxon>ecological metagenomes</taxon>
    </lineage>
</organism>
<sequence>MDAIKLNLCPECNRAFFAIQAEFRPPCNHCGYSLIDHRLEPRINIDIGFTVNAKNEMIYSILRDYSDSGARIAYEGKPLPVNSTMDINLEEPGIHRQGRAVWSKAINGSISQTGFKLT</sequence>
<dbReference type="GO" id="GO:0035438">
    <property type="term" value="F:cyclic-di-GMP binding"/>
    <property type="evidence" value="ECO:0007669"/>
    <property type="project" value="InterPro"/>
</dbReference>
<evidence type="ECO:0000259" key="1">
    <source>
        <dbReference type="Pfam" id="PF07238"/>
    </source>
</evidence>
<gene>
    <name evidence="2" type="ORF">MNBD_NITROSPINAE01-249</name>
</gene>
<dbReference type="Pfam" id="PF07238">
    <property type="entry name" value="PilZ"/>
    <property type="match status" value="1"/>
</dbReference>